<accession>A0A6M5YIM3</accession>
<keyword evidence="3" id="KW-1185">Reference proteome</keyword>
<reference evidence="3" key="1">
    <citation type="submission" date="2020-05" db="EMBL/GenBank/DDBJ databases">
        <title>Frigoriglobus tundricola gen. nov., sp. nov., a psychrotolerant cellulolytic planctomycete of the family Gemmataceae with two divergent copies of 16S rRNA gene.</title>
        <authorList>
            <person name="Kulichevskaya I.S."/>
            <person name="Ivanova A.A."/>
            <person name="Naumoff D.G."/>
            <person name="Beletsky A.V."/>
            <person name="Rijpstra W.I.C."/>
            <person name="Sinninghe Damste J.S."/>
            <person name="Mardanov A.V."/>
            <person name="Ravin N.V."/>
            <person name="Dedysh S.N."/>
        </authorList>
    </citation>
    <scope>NUCLEOTIDE SEQUENCE [LARGE SCALE GENOMIC DNA]</scope>
    <source>
        <strain evidence="3">PL17</strain>
    </source>
</reference>
<evidence type="ECO:0000313" key="3">
    <source>
        <dbReference type="Proteomes" id="UP000503447"/>
    </source>
</evidence>
<organism evidence="2 3">
    <name type="scientific">Frigoriglobus tundricola</name>
    <dbReference type="NCBI Taxonomy" id="2774151"/>
    <lineage>
        <taxon>Bacteria</taxon>
        <taxon>Pseudomonadati</taxon>
        <taxon>Planctomycetota</taxon>
        <taxon>Planctomycetia</taxon>
        <taxon>Gemmatales</taxon>
        <taxon>Gemmataceae</taxon>
        <taxon>Frigoriglobus</taxon>
    </lineage>
</organism>
<evidence type="ECO:0000256" key="1">
    <source>
        <dbReference type="SAM" id="SignalP"/>
    </source>
</evidence>
<dbReference type="KEGG" id="ftj:FTUN_0676"/>
<dbReference type="EMBL" id="CP053452">
    <property type="protein sequence ID" value="QJW93171.1"/>
    <property type="molecule type" value="Genomic_DNA"/>
</dbReference>
<dbReference type="RefSeq" id="WP_171469424.1">
    <property type="nucleotide sequence ID" value="NZ_CP053452.2"/>
</dbReference>
<keyword evidence="1" id="KW-0732">Signal</keyword>
<dbReference type="AlphaFoldDB" id="A0A6M5YIM3"/>
<protein>
    <submittedName>
        <fullName evidence="2">Uncharacterized protein</fullName>
    </submittedName>
</protein>
<feature type="chain" id="PRO_5027093125" evidence="1">
    <location>
        <begin position="25"/>
        <end position="385"/>
    </location>
</feature>
<name>A0A6M5YIM3_9BACT</name>
<evidence type="ECO:0000313" key="2">
    <source>
        <dbReference type="EMBL" id="QJW93171.1"/>
    </source>
</evidence>
<dbReference type="Proteomes" id="UP000503447">
    <property type="component" value="Chromosome"/>
</dbReference>
<sequence length="385" mass="41487">MTRLLVLLLLGGAGVLATPAVSSAQFGYRYGAGYNYGYNFGAPVFGPANPFFALPRFNYQYGQQYNFNTSLGSFSYGTRSYYSGIAPPIFLSGYNPYVPSVPIYQQGGSYMTGGAQVRPDLVQAAERALVKAQREASLPDVKAQISDQNNYEKGVAAASGSVIQPPPPDLRKALDVANPSEVTSGAALNELLNEIVRVEAKGAKGPAAYIPPLQMDDMRFAGPPAADLLNYARRAGNLPFPTAFDNPVLAALRPELERDFTAAAVSVQAGKAPEMAKLTKLEATFQRVQDSAGSVVKNLPFEEAAAARRFLNRMANAIKAMKGTTANGLIDPKWAAEGLTVADLVRHMTRHKLQFASAPRGSEEAYMAMHRNFTTYLFVLNAPKK</sequence>
<feature type="signal peptide" evidence="1">
    <location>
        <begin position="1"/>
        <end position="24"/>
    </location>
</feature>
<gene>
    <name evidence="2" type="ORF">FTUN_0676</name>
</gene>
<proteinExistence type="predicted"/>